<accession>C2PSA7</accession>
<protein>
    <submittedName>
        <fullName evidence="1">Uncharacterized protein</fullName>
    </submittedName>
</protein>
<gene>
    <name evidence="1" type="ORF">bcere0026_8610</name>
</gene>
<organism evidence="1">
    <name type="scientific">Bacillus mycoides</name>
    <dbReference type="NCBI Taxonomy" id="1405"/>
    <lineage>
        <taxon>Bacteria</taxon>
        <taxon>Bacillati</taxon>
        <taxon>Bacillota</taxon>
        <taxon>Bacilli</taxon>
        <taxon>Bacillales</taxon>
        <taxon>Bacillaceae</taxon>
        <taxon>Bacillus</taxon>
        <taxon>Bacillus cereus group</taxon>
    </lineage>
</organism>
<accession>C2XQA8</accession>
<dbReference type="HOGENOM" id="CLU_3324128_0_0_9"/>
<dbReference type="Proteomes" id="UP000001753">
    <property type="component" value="Chromosome"/>
</dbReference>
<evidence type="ECO:0000313" key="1">
    <source>
        <dbReference type="EMBL" id="EEL72152.1"/>
    </source>
</evidence>
<dbReference type="AlphaFoldDB" id="C2XQA8"/>
<reference evidence="1" key="1">
    <citation type="journal article" date="2012" name="Genome Res.">
        <title>Genomic characterization of the Bacillus cereus sensu lato species: Backdrop to the evolution of Bacillus anthracis.</title>
        <authorList>
            <person name="Zwick M.E."/>
            <person name="Joseph S.J."/>
            <person name="Didelot X."/>
            <person name="Chen P.E."/>
            <person name="Bishop-Lilly K.A."/>
            <person name="Stewart A.C."/>
            <person name="Willner K."/>
            <person name="Nolan N."/>
            <person name="Lentz S."/>
            <person name="Thomason M.K."/>
            <person name="Sozhamannan S."/>
            <person name="Mateczun A.J."/>
            <person name="Du L."/>
            <person name="Read T.D."/>
        </authorList>
    </citation>
    <scope>NUCLEOTIDE SEQUENCE [LARGE SCALE GENOMIC DNA]</scope>
    <source>
        <strain evidence="1">AH603</strain>
    </source>
</reference>
<dbReference type="EMBL" id="ACMP01000035">
    <property type="protein sequence ID" value="EEL72152.1"/>
    <property type="molecule type" value="Genomic_DNA"/>
</dbReference>
<comment type="caution">
    <text evidence="1">The sequence shown here is derived from an EMBL/GenBank/DDBJ whole genome shotgun (WGS) entry which is preliminary data.</text>
</comment>
<name>C2XQA8_BACMY</name>
<sequence length="38" mass="4374">MIGLVGWGMLLSLQKRLVGIERYRGLKKEMLICVIRTV</sequence>
<proteinExistence type="predicted"/>